<keyword evidence="4 8" id="KW-0863">Zinc-finger</keyword>
<evidence type="ECO:0000256" key="6">
    <source>
        <dbReference type="ARBA" id="ARBA00023125"/>
    </source>
</evidence>
<evidence type="ECO:0000256" key="5">
    <source>
        <dbReference type="ARBA" id="ARBA00022833"/>
    </source>
</evidence>
<keyword evidence="7" id="KW-0539">Nucleus</keyword>
<dbReference type="GO" id="GO:0008270">
    <property type="term" value="F:zinc ion binding"/>
    <property type="evidence" value="ECO:0007669"/>
    <property type="project" value="UniProtKB-KW"/>
</dbReference>
<dbReference type="FunFam" id="3.30.160.60:FF:000446">
    <property type="entry name" value="Zinc finger protein"/>
    <property type="match status" value="1"/>
</dbReference>
<keyword evidence="5" id="KW-0862">Zinc</keyword>
<dbReference type="GO" id="GO:0005634">
    <property type="term" value="C:nucleus"/>
    <property type="evidence" value="ECO:0007669"/>
    <property type="project" value="UniProtKB-SubCell"/>
</dbReference>
<dbReference type="EnsemblMetazoa" id="G15217.1">
    <property type="protein sequence ID" value="G15217.1:cds"/>
    <property type="gene ID" value="G15217"/>
</dbReference>
<keyword evidence="3" id="KW-0677">Repeat</keyword>
<keyword evidence="2" id="KW-0479">Metal-binding</keyword>
<organism evidence="11 12">
    <name type="scientific">Magallana gigas</name>
    <name type="common">Pacific oyster</name>
    <name type="synonym">Crassostrea gigas</name>
    <dbReference type="NCBI Taxonomy" id="29159"/>
    <lineage>
        <taxon>Eukaryota</taxon>
        <taxon>Metazoa</taxon>
        <taxon>Spiralia</taxon>
        <taxon>Lophotrochozoa</taxon>
        <taxon>Mollusca</taxon>
        <taxon>Bivalvia</taxon>
        <taxon>Autobranchia</taxon>
        <taxon>Pteriomorphia</taxon>
        <taxon>Ostreida</taxon>
        <taxon>Ostreoidea</taxon>
        <taxon>Ostreidae</taxon>
        <taxon>Magallana</taxon>
    </lineage>
</organism>
<comment type="subcellular location">
    <subcellularLocation>
        <location evidence="1">Nucleus</location>
    </subcellularLocation>
</comment>
<dbReference type="PROSITE" id="PS00028">
    <property type="entry name" value="ZINC_FINGER_C2H2_1"/>
    <property type="match status" value="1"/>
</dbReference>
<evidence type="ECO:0000256" key="3">
    <source>
        <dbReference type="ARBA" id="ARBA00022737"/>
    </source>
</evidence>
<evidence type="ECO:0000256" key="9">
    <source>
        <dbReference type="SAM" id="MobiDB-lite"/>
    </source>
</evidence>
<protein>
    <recommendedName>
        <fullName evidence="10">C2H2-type domain-containing protein</fullName>
    </recommendedName>
</protein>
<evidence type="ECO:0000313" key="12">
    <source>
        <dbReference type="Proteomes" id="UP000005408"/>
    </source>
</evidence>
<dbReference type="Gene3D" id="3.30.160.60">
    <property type="entry name" value="Classic Zinc Finger"/>
    <property type="match status" value="3"/>
</dbReference>
<dbReference type="GO" id="GO:0006357">
    <property type="term" value="P:regulation of transcription by RNA polymerase II"/>
    <property type="evidence" value="ECO:0007669"/>
    <property type="project" value="TreeGrafter"/>
</dbReference>
<dbReference type="SUPFAM" id="SSF57667">
    <property type="entry name" value="beta-beta-alpha zinc fingers"/>
    <property type="match status" value="1"/>
</dbReference>
<proteinExistence type="predicted"/>
<name>A0A8W8IR60_MAGGI</name>
<evidence type="ECO:0000256" key="2">
    <source>
        <dbReference type="ARBA" id="ARBA00022723"/>
    </source>
</evidence>
<dbReference type="PROSITE" id="PS50157">
    <property type="entry name" value="ZINC_FINGER_C2H2_2"/>
    <property type="match status" value="2"/>
</dbReference>
<dbReference type="GO" id="GO:0003700">
    <property type="term" value="F:DNA-binding transcription factor activity"/>
    <property type="evidence" value="ECO:0007669"/>
    <property type="project" value="TreeGrafter"/>
</dbReference>
<feature type="domain" description="C2H2-type" evidence="10">
    <location>
        <begin position="67"/>
        <end position="94"/>
    </location>
</feature>
<reference evidence="11" key="1">
    <citation type="submission" date="2022-08" db="UniProtKB">
        <authorList>
            <consortium name="EnsemblMetazoa"/>
        </authorList>
    </citation>
    <scope>IDENTIFICATION</scope>
    <source>
        <strain evidence="11">05x7-T-G4-1.051#20</strain>
    </source>
</reference>
<dbReference type="GO" id="GO:0000978">
    <property type="term" value="F:RNA polymerase II cis-regulatory region sequence-specific DNA binding"/>
    <property type="evidence" value="ECO:0007669"/>
    <property type="project" value="TreeGrafter"/>
</dbReference>
<dbReference type="AlphaFoldDB" id="A0A8W8IR60"/>
<evidence type="ECO:0000256" key="4">
    <source>
        <dbReference type="ARBA" id="ARBA00022771"/>
    </source>
</evidence>
<evidence type="ECO:0000259" key="10">
    <source>
        <dbReference type="PROSITE" id="PS50157"/>
    </source>
</evidence>
<evidence type="ECO:0000313" key="11">
    <source>
        <dbReference type="EnsemblMetazoa" id="G15217.1:cds"/>
    </source>
</evidence>
<dbReference type="Pfam" id="PF00096">
    <property type="entry name" value="zf-C2H2"/>
    <property type="match status" value="2"/>
</dbReference>
<dbReference type="Pfam" id="PF13909">
    <property type="entry name" value="zf-H2C2_5"/>
    <property type="match status" value="1"/>
</dbReference>
<feature type="region of interest" description="Disordered" evidence="9">
    <location>
        <begin position="108"/>
        <end position="160"/>
    </location>
</feature>
<accession>A0A8W8IR60</accession>
<dbReference type="SMART" id="SM00355">
    <property type="entry name" value="ZnF_C2H2"/>
    <property type="match status" value="4"/>
</dbReference>
<keyword evidence="6" id="KW-0238">DNA-binding</keyword>
<evidence type="ECO:0000256" key="8">
    <source>
        <dbReference type="PROSITE-ProRule" id="PRU00042"/>
    </source>
</evidence>
<dbReference type="InterPro" id="IPR013087">
    <property type="entry name" value="Znf_C2H2_type"/>
</dbReference>
<keyword evidence="12" id="KW-1185">Reference proteome</keyword>
<feature type="domain" description="C2H2-type" evidence="10">
    <location>
        <begin position="95"/>
        <end position="122"/>
    </location>
</feature>
<dbReference type="Proteomes" id="UP000005408">
    <property type="component" value="Unassembled WGS sequence"/>
</dbReference>
<evidence type="ECO:0000256" key="7">
    <source>
        <dbReference type="ARBA" id="ARBA00023242"/>
    </source>
</evidence>
<dbReference type="PANTHER" id="PTHR24404">
    <property type="entry name" value="ZINC FINGER PROTEIN"/>
    <property type="match status" value="1"/>
</dbReference>
<feature type="compositionally biased region" description="Polar residues" evidence="9">
    <location>
        <begin position="135"/>
        <end position="157"/>
    </location>
</feature>
<dbReference type="InterPro" id="IPR050589">
    <property type="entry name" value="Ikaros_C2H2-ZF"/>
</dbReference>
<dbReference type="InterPro" id="IPR036236">
    <property type="entry name" value="Znf_C2H2_sf"/>
</dbReference>
<evidence type="ECO:0000256" key="1">
    <source>
        <dbReference type="ARBA" id="ARBA00004123"/>
    </source>
</evidence>
<dbReference type="PANTHER" id="PTHR24404:SF106">
    <property type="entry name" value="C2H2-TYPE DOMAIN-CONTAINING PROTEIN"/>
    <property type="match status" value="1"/>
</dbReference>
<sequence>MENVKESGTKQVHCPHCKYSTDRKNNMKRHIVTMHQDSSKLLECCDIVFKSKALLREHVNVYHRSGYSCSICNRNFCRKALLRRHLSVHNGQKDFHCSSCSYATSHKSNLERHQRIHARRNSASESTEEKEFSDSESATSRNTNTIPKQQRHNQFVKSKTHTKIVAKYENMVNRNELFSKDTSRIKEHTKEQSFVKTEAHDDNMNKVNIEGVKQETERVQTSAKRLVSRPYKCSLCNHCFTCQKQQQVHSCTFIQENIPNVPIMCLISKGIPPEEKYHL</sequence>